<dbReference type="Pfam" id="PF01381">
    <property type="entry name" value="HTH_3"/>
    <property type="match status" value="1"/>
</dbReference>
<dbReference type="PANTHER" id="PTHR46797">
    <property type="entry name" value="HTH-TYPE TRANSCRIPTIONAL REGULATOR"/>
    <property type="match status" value="1"/>
</dbReference>
<sequence>MTQEQLAERTELHPTYIAKLESGERFPSLETLIELAHALDIPLSSIVKSLEPDKELAVVRDADRAPDSHVFSKPREDPVREELLKETISILRECETKEIAFFRDLLKLAKRYF</sequence>
<dbReference type="KEGG" id="fcz:IMF26_08815"/>
<protein>
    <submittedName>
        <fullName evidence="5">Helix-turn-helix transcriptional regulator</fullName>
    </submittedName>
</protein>
<dbReference type="InterPro" id="IPR050807">
    <property type="entry name" value="TransReg_Diox_bact_type"/>
</dbReference>
<dbReference type="GO" id="GO:0005829">
    <property type="term" value="C:cytosol"/>
    <property type="evidence" value="ECO:0007669"/>
    <property type="project" value="TreeGrafter"/>
</dbReference>
<evidence type="ECO:0000313" key="5">
    <source>
        <dbReference type="EMBL" id="QUL99674.1"/>
    </source>
</evidence>
<keyword evidence="1" id="KW-0805">Transcription regulation</keyword>
<dbReference type="Gene3D" id="1.10.260.40">
    <property type="entry name" value="lambda repressor-like DNA-binding domains"/>
    <property type="match status" value="1"/>
</dbReference>
<proteinExistence type="predicted"/>
<keyword evidence="2" id="KW-0238">DNA-binding</keyword>
<evidence type="ECO:0000259" key="4">
    <source>
        <dbReference type="PROSITE" id="PS50943"/>
    </source>
</evidence>
<reference evidence="5" key="1">
    <citation type="submission" date="2020-10" db="EMBL/GenBank/DDBJ databases">
        <authorList>
            <person name="Kadnikov V."/>
            <person name="Beletsky A.V."/>
            <person name="Mardanov A.V."/>
            <person name="Karnachuk O.V."/>
            <person name="Ravin N.V."/>
        </authorList>
    </citation>
    <scope>NUCLEOTIDE SEQUENCE</scope>
    <source>
        <strain evidence="5">Bu02</strain>
    </source>
</reference>
<organism evidence="5">
    <name type="scientific">Candidatus Fermentithermobacillus carboniphilus</name>
    <dbReference type="NCBI Taxonomy" id="3085328"/>
    <lineage>
        <taxon>Bacteria</taxon>
        <taxon>Bacillati</taxon>
        <taxon>Bacillota</taxon>
        <taxon>Candidatus Fermentithermobacillia</taxon>
        <taxon>Candidatus Fermentithermobacillales</taxon>
        <taxon>Candidatus Fermentithermobacillaceae</taxon>
        <taxon>Candidatus Fermentithermobacillus</taxon>
    </lineage>
</organism>
<accession>A0AAT9LG89</accession>
<dbReference type="CDD" id="cd00093">
    <property type="entry name" value="HTH_XRE"/>
    <property type="match status" value="1"/>
</dbReference>
<evidence type="ECO:0000256" key="2">
    <source>
        <dbReference type="ARBA" id="ARBA00023125"/>
    </source>
</evidence>
<dbReference type="GO" id="GO:0003700">
    <property type="term" value="F:DNA-binding transcription factor activity"/>
    <property type="evidence" value="ECO:0007669"/>
    <property type="project" value="TreeGrafter"/>
</dbReference>
<evidence type="ECO:0000256" key="1">
    <source>
        <dbReference type="ARBA" id="ARBA00023015"/>
    </source>
</evidence>
<gene>
    <name evidence="5" type="ORF">IMF26_08815</name>
</gene>
<evidence type="ECO:0000256" key="3">
    <source>
        <dbReference type="ARBA" id="ARBA00023163"/>
    </source>
</evidence>
<dbReference type="EMBL" id="CP062796">
    <property type="protein sequence ID" value="QUL99674.1"/>
    <property type="molecule type" value="Genomic_DNA"/>
</dbReference>
<dbReference type="InterPro" id="IPR010982">
    <property type="entry name" value="Lambda_DNA-bd_dom_sf"/>
</dbReference>
<reference evidence="5" key="2">
    <citation type="journal article" date="2023" name="Biology">
        <title>Prokaryotic Life Associated with Coal-Fire Gas Vents Revealed by Metagenomics.</title>
        <authorList>
            <person name="Kadnikov V.V."/>
            <person name="Mardanov A.V."/>
            <person name="Beletsky A.V."/>
            <person name="Karnachuk O.V."/>
            <person name="Ravin N.V."/>
        </authorList>
    </citation>
    <scope>NUCLEOTIDE SEQUENCE</scope>
    <source>
        <strain evidence="5">Bu02</strain>
    </source>
</reference>
<dbReference type="GO" id="GO:0003677">
    <property type="term" value="F:DNA binding"/>
    <property type="evidence" value="ECO:0007669"/>
    <property type="project" value="UniProtKB-KW"/>
</dbReference>
<name>A0AAT9LG89_9FIRM</name>
<dbReference type="AlphaFoldDB" id="A0AAT9LG89"/>
<feature type="domain" description="HTH cro/C1-type" evidence="4">
    <location>
        <begin position="1"/>
        <end position="46"/>
    </location>
</feature>
<dbReference type="PANTHER" id="PTHR46797:SF23">
    <property type="entry name" value="HTH-TYPE TRANSCRIPTIONAL REGULATOR SUTR"/>
    <property type="match status" value="1"/>
</dbReference>
<dbReference type="SUPFAM" id="SSF47413">
    <property type="entry name" value="lambda repressor-like DNA-binding domains"/>
    <property type="match status" value="1"/>
</dbReference>
<dbReference type="SMART" id="SM00530">
    <property type="entry name" value="HTH_XRE"/>
    <property type="match status" value="1"/>
</dbReference>
<keyword evidence="3" id="KW-0804">Transcription</keyword>
<dbReference type="InterPro" id="IPR001387">
    <property type="entry name" value="Cro/C1-type_HTH"/>
</dbReference>
<dbReference type="PROSITE" id="PS50943">
    <property type="entry name" value="HTH_CROC1"/>
    <property type="match status" value="1"/>
</dbReference>